<protein>
    <submittedName>
        <fullName evidence="2">Uncharacterized protein</fullName>
    </submittedName>
</protein>
<evidence type="ECO:0000256" key="1">
    <source>
        <dbReference type="SAM" id="Phobius"/>
    </source>
</evidence>
<keyword evidence="1" id="KW-0472">Membrane</keyword>
<dbReference type="RefSeq" id="WP_198462209.1">
    <property type="nucleotide sequence ID" value="NZ_JABBCQ020000027.1"/>
</dbReference>
<keyword evidence="1" id="KW-1133">Transmembrane helix</keyword>
<dbReference type="AlphaFoldDB" id="A0A843B7Q2"/>
<name>A0A843B7Q2_9BURK</name>
<dbReference type="Proteomes" id="UP000530032">
    <property type="component" value="Unassembled WGS sequence"/>
</dbReference>
<organism evidence="2 3">
    <name type="scientific">Comamonas suwonensis</name>
    <dbReference type="NCBI Taxonomy" id="2606214"/>
    <lineage>
        <taxon>Bacteria</taxon>
        <taxon>Pseudomonadati</taxon>
        <taxon>Pseudomonadota</taxon>
        <taxon>Betaproteobacteria</taxon>
        <taxon>Burkholderiales</taxon>
        <taxon>Comamonadaceae</taxon>
        <taxon>Comamonas</taxon>
    </lineage>
</organism>
<keyword evidence="1" id="KW-0812">Transmembrane</keyword>
<dbReference type="EMBL" id="JABBCQ020000027">
    <property type="protein sequence ID" value="MBI1626851.1"/>
    <property type="molecule type" value="Genomic_DNA"/>
</dbReference>
<keyword evidence="3" id="KW-1185">Reference proteome</keyword>
<comment type="caution">
    <text evidence="2">The sequence shown here is derived from an EMBL/GenBank/DDBJ whole genome shotgun (WGS) entry which is preliminary data.</text>
</comment>
<feature type="transmembrane region" description="Helical" evidence="1">
    <location>
        <begin position="6"/>
        <end position="28"/>
    </location>
</feature>
<feature type="transmembrane region" description="Helical" evidence="1">
    <location>
        <begin position="49"/>
        <end position="69"/>
    </location>
</feature>
<gene>
    <name evidence="2" type="ORF">HF327_020465</name>
</gene>
<evidence type="ECO:0000313" key="3">
    <source>
        <dbReference type="Proteomes" id="UP000530032"/>
    </source>
</evidence>
<accession>A0A843B7Q2</accession>
<reference evidence="2" key="1">
    <citation type="submission" date="2020-12" db="EMBL/GenBank/DDBJ databases">
        <title>Comamonas sp. nov., isolated from stream water.</title>
        <authorList>
            <person name="Park K.-H."/>
        </authorList>
    </citation>
    <scope>NUCLEOTIDE SEQUENCE</scope>
    <source>
        <strain evidence="2">EJ-4</strain>
    </source>
</reference>
<proteinExistence type="predicted"/>
<sequence>MKELVIHASITLAAVWLLWVMFVAVMRLQMLRDAGQLTTGQKIMGYPTLLLGLVLDFALNVVLCTLIFIELPREWTVSARLWRHSTQGSGWRKKAALLVRTQLLDTADPRGYHSG</sequence>
<evidence type="ECO:0000313" key="2">
    <source>
        <dbReference type="EMBL" id="MBI1626851.1"/>
    </source>
</evidence>